<accession>G0YQ12</accession>
<evidence type="ECO:0000313" key="1">
    <source>
        <dbReference type="EMBL" id="AEJ81439.1"/>
    </source>
</evidence>
<dbReference type="Proteomes" id="UP000008892">
    <property type="component" value="Segment"/>
</dbReference>
<proteinExistence type="predicted"/>
<dbReference type="RefSeq" id="YP_007004713.1">
    <property type="nucleotide sequence ID" value="NC_019504.1"/>
</dbReference>
<dbReference type="GeneID" id="14010494"/>
<dbReference type="EMBL" id="HQ728264">
    <property type="protein sequence ID" value="AEJ81439.1"/>
    <property type="molecule type" value="Genomic_DNA"/>
</dbReference>
<evidence type="ECO:0000313" key="2">
    <source>
        <dbReference type="Proteomes" id="UP000008892"/>
    </source>
</evidence>
<keyword evidence="2" id="KW-1185">Reference proteome</keyword>
<name>G0YQ12_9CAUD</name>
<protein>
    <submittedName>
        <fullName evidence="1">Gp63</fullName>
    </submittedName>
</protein>
<reference evidence="1 2" key="1">
    <citation type="journal article" date="2011" name="Appl. Environ. Microbiol.">
        <title>Novel Virulent and Broad-Host-Range Erwinia amylovora Bacteriophages Reveal a High Degree of Mosaicism and a Relationship to Enterobacteriaceae Phages.</title>
        <authorList>
            <person name="Born Y."/>
            <person name="Fieseler L."/>
            <person name="Marazzi J."/>
            <person name="Lurz R."/>
            <person name="Duffy B."/>
            <person name="Loessner M.J."/>
        </authorList>
    </citation>
    <scope>NUCLEOTIDE SEQUENCE [LARGE SCALE GENOMIC DNA]</scope>
</reference>
<dbReference type="KEGG" id="vg:14010494"/>
<organism evidence="1 2">
    <name type="scientific">Erwinia phage vB_EamM-Y2</name>
    <dbReference type="NCBI Taxonomy" id="1051676"/>
    <lineage>
        <taxon>Viruses</taxon>
        <taxon>Duplodnaviria</taxon>
        <taxon>Heunggongvirae</taxon>
        <taxon>Uroviricota</taxon>
        <taxon>Caudoviricetes</taxon>
        <taxon>Chaseviridae</taxon>
        <taxon>Cleopatravirinae</taxon>
        <taxon>Loessnervirus</taxon>
        <taxon>Loessnervirus Y2</taxon>
    </lineage>
</organism>
<sequence length="62" mass="6751">MSVITRIDARSKNNAGFEIRDAATGKTLVFVETLGAETELRISSSDAVEIVKSNGVKLKRKK</sequence>